<evidence type="ECO:0000313" key="1">
    <source>
        <dbReference type="EMBL" id="EQB55424.1"/>
    </source>
</evidence>
<reference evidence="2" key="1">
    <citation type="journal article" date="2013" name="Mol. Plant Microbe Interact.">
        <title>Global aspects of pacC regulation of pathogenicity genes in Colletotrichum gloeosporioides as revealed by transcriptome analysis.</title>
        <authorList>
            <person name="Alkan N."/>
            <person name="Meng X."/>
            <person name="Friedlander G."/>
            <person name="Reuveni E."/>
            <person name="Sukno S."/>
            <person name="Sherman A."/>
            <person name="Thon M."/>
            <person name="Fluhr R."/>
            <person name="Prusky D."/>
        </authorList>
    </citation>
    <scope>NUCLEOTIDE SEQUENCE [LARGE SCALE GENOMIC DNA]</scope>
    <source>
        <strain evidence="2">Cg-14</strain>
    </source>
</reference>
<proteinExistence type="predicted"/>
<gene>
    <name evidence="1" type="ORF">CGLO_04653</name>
</gene>
<sequence length="48" mass="5035">MNAFGKNARAKCGTAAGNVVFFSPYFATQKTPGKLLPKTAVQASAILF</sequence>
<accession>T0KTG7</accession>
<comment type="caution">
    <text evidence="1">The sequence shown here is derived from an EMBL/GenBank/DDBJ whole genome shotgun (WGS) entry which is preliminary data.</text>
</comment>
<name>T0KTG7_COLGC</name>
<dbReference type="AlphaFoldDB" id="T0KTG7"/>
<evidence type="ECO:0000313" key="2">
    <source>
        <dbReference type="Proteomes" id="UP000015530"/>
    </source>
</evidence>
<dbReference type="HOGENOM" id="CLU_3159935_0_0_1"/>
<organism evidence="1 2">
    <name type="scientific">Colletotrichum gloeosporioides (strain Cg-14)</name>
    <name type="common">Anthracnose fungus</name>
    <name type="synonym">Glomerella cingulata</name>
    <dbReference type="NCBI Taxonomy" id="1237896"/>
    <lineage>
        <taxon>Eukaryota</taxon>
        <taxon>Fungi</taxon>
        <taxon>Dikarya</taxon>
        <taxon>Ascomycota</taxon>
        <taxon>Pezizomycotina</taxon>
        <taxon>Sordariomycetes</taxon>
        <taxon>Hypocreomycetidae</taxon>
        <taxon>Glomerellales</taxon>
        <taxon>Glomerellaceae</taxon>
        <taxon>Colletotrichum</taxon>
        <taxon>Colletotrichum gloeosporioides species complex</taxon>
    </lineage>
</organism>
<dbReference type="Proteomes" id="UP000015530">
    <property type="component" value="Unassembled WGS sequence"/>
</dbReference>
<protein>
    <submittedName>
        <fullName evidence="1">Uncharacterized protein</fullName>
    </submittedName>
</protein>
<dbReference type="EMBL" id="AMYD01000938">
    <property type="protein sequence ID" value="EQB55424.1"/>
    <property type="molecule type" value="Genomic_DNA"/>
</dbReference>